<dbReference type="AlphaFoldDB" id="A0A017SKA7"/>
<dbReference type="EMBL" id="KK088416">
    <property type="protein sequence ID" value="EYE97201.1"/>
    <property type="molecule type" value="Genomic_DNA"/>
</dbReference>
<sequence>MDSFQCRYGIYGIYTTTWFLKRVGHYHFILPRAYGASLKASLSDCEDDIVTREIGPSRNKTRNKRNNNERISNLNNRFQAA</sequence>
<dbReference type="HOGENOM" id="CLU_2573503_0_0_1"/>
<reference evidence="3" key="1">
    <citation type="journal article" date="2014" name="Nat. Commun.">
        <title>Genomic adaptations of the halophilic Dead Sea filamentous fungus Eurotium rubrum.</title>
        <authorList>
            <person name="Kis-Papo T."/>
            <person name="Weig A.R."/>
            <person name="Riley R."/>
            <person name="Persoh D."/>
            <person name="Salamov A."/>
            <person name="Sun H."/>
            <person name="Lipzen A."/>
            <person name="Wasser S.P."/>
            <person name="Rambold G."/>
            <person name="Grigoriev I.V."/>
            <person name="Nevo E."/>
        </authorList>
    </citation>
    <scope>NUCLEOTIDE SEQUENCE [LARGE SCALE GENOMIC DNA]</scope>
    <source>
        <strain evidence="3">CBS 135680</strain>
    </source>
</reference>
<proteinExistence type="predicted"/>
<dbReference type="GeneID" id="63696439"/>
<organism evidence="2 3">
    <name type="scientific">Aspergillus ruber (strain CBS 135680)</name>
    <dbReference type="NCBI Taxonomy" id="1388766"/>
    <lineage>
        <taxon>Eukaryota</taxon>
        <taxon>Fungi</taxon>
        <taxon>Dikarya</taxon>
        <taxon>Ascomycota</taxon>
        <taxon>Pezizomycotina</taxon>
        <taxon>Eurotiomycetes</taxon>
        <taxon>Eurotiomycetidae</taxon>
        <taxon>Eurotiales</taxon>
        <taxon>Aspergillaceae</taxon>
        <taxon>Aspergillus</taxon>
        <taxon>Aspergillus subgen. Aspergillus</taxon>
    </lineage>
</organism>
<feature type="region of interest" description="Disordered" evidence="1">
    <location>
        <begin position="56"/>
        <end position="81"/>
    </location>
</feature>
<evidence type="ECO:0000313" key="2">
    <source>
        <dbReference type="EMBL" id="EYE97201.1"/>
    </source>
</evidence>
<keyword evidence="3" id="KW-1185">Reference proteome</keyword>
<dbReference type="Proteomes" id="UP000019804">
    <property type="component" value="Unassembled WGS sequence"/>
</dbReference>
<gene>
    <name evidence="2" type="ORF">EURHEDRAFT_410240</name>
</gene>
<accession>A0A017SKA7</accession>
<dbReference type="RefSeq" id="XP_040640889.1">
    <property type="nucleotide sequence ID" value="XM_040781315.1"/>
</dbReference>
<evidence type="ECO:0000313" key="3">
    <source>
        <dbReference type="Proteomes" id="UP000019804"/>
    </source>
</evidence>
<evidence type="ECO:0000256" key="1">
    <source>
        <dbReference type="SAM" id="MobiDB-lite"/>
    </source>
</evidence>
<protein>
    <submittedName>
        <fullName evidence="2">Uncharacterized protein</fullName>
    </submittedName>
</protein>
<feature type="compositionally biased region" description="Low complexity" evidence="1">
    <location>
        <begin position="69"/>
        <end position="81"/>
    </location>
</feature>
<name>A0A017SKA7_ASPRC</name>